<protein>
    <recommendedName>
        <fullName evidence="5">MAE-28990/MAE-18760-like HEPN domain-containing protein</fullName>
    </recommendedName>
</protein>
<sequence length="215" mass="24539">MNDFIAKLLDHKQPMEITPERTSVVMINLKTARLLCGRNIETGDKLTDKDKKVLEIREALWKEGLGYSYFSGIMCYLVLLEQLGQIFNPSTTQENAIYKVLKTYNNVANSDENYTLVGLRNALAHNGGLVSKSDNYPKKFVLSLEESNKVVELPQENWDNNYSNKSEDCNTIIYVNNFINLVEDIFRRVKEDAINGSLTSIDEQEIKSRFTVING</sequence>
<keyword evidence="3" id="KW-1185">Reference proteome</keyword>
<accession>A0AAX2IB37</accession>
<reference evidence="3" key="2">
    <citation type="submission" date="2017-06" db="EMBL/GenBank/DDBJ databases">
        <title>Capnocytophaga spp. assemblies.</title>
        <authorList>
            <person name="Gulvik C.A."/>
        </authorList>
    </citation>
    <scope>NUCLEOTIDE SEQUENCE [LARGE SCALE GENOMIC DNA]</scope>
    <source>
        <strain evidence="3">KC1668</strain>
    </source>
</reference>
<evidence type="ECO:0000313" key="4">
    <source>
        <dbReference type="Proteomes" id="UP000249902"/>
    </source>
</evidence>
<dbReference type="RefSeq" id="WP_002681467.1">
    <property type="nucleotide sequence ID" value="NZ_CP022385.1"/>
</dbReference>
<evidence type="ECO:0000313" key="3">
    <source>
        <dbReference type="Proteomes" id="UP000217301"/>
    </source>
</evidence>
<reference evidence="2 4" key="3">
    <citation type="submission" date="2018-06" db="EMBL/GenBank/DDBJ databases">
        <authorList>
            <consortium name="Pathogen Informatics"/>
            <person name="Doyle S."/>
        </authorList>
    </citation>
    <scope>NUCLEOTIDE SEQUENCE [LARGE SCALE GENOMIC DNA]</scope>
    <source>
        <strain evidence="2 4">NCTC11653</strain>
    </source>
</reference>
<dbReference type="Proteomes" id="UP000217301">
    <property type="component" value="Chromosome"/>
</dbReference>
<evidence type="ECO:0000313" key="2">
    <source>
        <dbReference type="EMBL" id="SQA75341.1"/>
    </source>
</evidence>
<dbReference type="KEGG" id="cspu:CGC55_04025"/>
<dbReference type="EMBL" id="UAVP01000007">
    <property type="protein sequence ID" value="SQA75341.1"/>
    <property type="molecule type" value="Genomic_DNA"/>
</dbReference>
<proteinExistence type="predicted"/>
<evidence type="ECO:0008006" key="5">
    <source>
        <dbReference type="Google" id="ProtNLM"/>
    </source>
</evidence>
<name>A0AAX2IB37_CAPSP</name>
<reference evidence="1" key="1">
    <citation type="journal article" date="2017" name="Genome Announc.">
        <title>Twelve Complete Reference Genomes of Clinical Isolates in the Capnocytophaga Genus.</title>
        <authorList>
            <person name="Villarma A."/>
            <person name="Gulvik C.A."/>
            <person name="Rowe L.A."/>
            <person name="Sheth M."/>
            <person name="Juieng P."/>
            <person name="Nicholson A.C."/>
            <person name="Loparev V.N."/>
            <person name="McQuiston J.R."/>
        </authorList>
    </citation>
    <scope>NUCLEOTIDE SEQUENCE</scope>
    <source>
        <strain evidence="1">KC1668</strain>
    </source>
</reference>
<organism evidence="2 4">
    <name type="scientific">Capnocytophaga sputigena</name>
    <dbReference type="NCBI Taxonomy" id="1019"/>
    <lineage>
        <taxon>Bacteria</taxon>
        <taxon>Pseudomonadati</taxon>
        <taxon>Bacteroidota</taxon>
        <taxon>Flavobacteriia</taxon>
        <taxon>Flavobacteriales</taxon>
        <taxon>Flavobacteriaceae</taxon>
        <taxon>Capnocytophaga</taxon>
    </lineage>
</organism>
<evidence type="ECO:0000313" key="1">
    <source>
        <dbReference type="EMBL" id="ATA83727.1"/>
    </source>
</evidence>
<dbReference type="EMBL" id="CP022385">
    <property type="protein sequence ID" value="ATA83727.1"/>
    <property type="molecule type" value="Genomic_DNA"/>
</dbReference>
<dbReference type="AlphaFoldDB" id="A0AAX2IB37"/>
<gene>
    <name evidence="1" type="ORF">CGC55_04025</name>
    <name evidence="2" type="ORF">NCTC11653_01240</name>
</gene>
<dbReference type="Proteomes" id="UP000249902">
    <property type="component" value="Unassembled WGS sequence"/>
</dbReference>